<sequence length="301" mass="32629">MEIKPDPWHRLIAIGSIVSVLVVAVGLYLSNEADRAQLDVTLKGQASDRYNDAVRQLNEPGREKLLLRVGAIYALEQLMRNSPPDQPATIEIIAGFVRLNSPLPDAPEADAPQESASRPEHRSDRRARLPMDVQAALTVLARRNSEEDDRAVLTPEGIANNQRSGDGLELPNTYLRGARIDGISLNGADLRGADLREVRMSSARLRSTQLELAKLDNANLAHSLLHGADLKGASLRNATLFGTSFWRADLSGADLRGVTDLSSSQLRCAVTDAETKLPAGVEPPPVGASLHQECLSLTWTD</sequence>
<feature type="region of interest" description="Disordered" evidence="1">
    <location>
        <begin position="103"/>
        <end position="128"/>
    </location>
</feature>
<dbReference type="Pfam" id="PF00805">
    <property type="entry name" value="Pentapeptide"/>
    <property type="match status" value="2"/>
</dbReference>
<accession>A0ABQ4INI7</accession>
<organism evidence="3 4">
    <name type="scientific">Micromonospora lutea</name>
    <dbReference type="NCBI Taxonomy" id="419825"/>
    <lineage>
        <taxon>Bacteria</taxon>
        <taxon>Bacillati</taxon>
        <taxon>Actinomycetota</taxon>
        <taxon>Actinomycetes</taxon>
        <taxon>Micromonosporales</taxon>
        <taxon>Micromonosporaceae</taxon>
        <taxon>Micromonospora</taxon>
    </lineage>
</organism>
<dbReference type="Gene3D" id="2.160.20.80">
    <property type="entry name" value="E3 ubiquitin-protein ligase SopA"/>
    <property type="match status" value="1"/>
</dbReference>
<evidence type="ECO:0000256" key="1">
    <source>
        <dbReference type="SAM" id="MobiDB-lite"/>
    </source>
</evidence>
<dbReference type="PANTHER" id="PTHR14136">
    <property type="entry name" value="BTB_POZ DOMAIN-CONTAINING PROTEIN KCTD9"/>
    <property type="match status" value="1"/>
</dbReference>
<dbReference type="RefSeq" id="WP_203990763.1">
    <property type="nucleotide sequence ID" value="NZ_BOPB01000001.1"/>
</dbReference>
<keyword evidence="2" id="KW-1133">Transmembrane helix</keyword>
<dbReference type="EMBL" id="BOPB01000001">
    <property type="protein sequence ID" value="GIJ19468.1"/>
    <property type="molecule type" value="Genomic_DNA"/>
</dbReference>
<evidence type="ECO:0000256" key="2">
    <source>
        <dbReference type="SAM" id="Phobius"/>
    </source>
</evidence>
<keyword evidence="2" id="KW-0472">Membrane</keyword>
<evidence type="ECO:0000313" key="4">
    <source>
        <dbReference type="Proteomes" id="UP000643165"/>
    </source>
</evidence>
<feature type="transmembrane region" description="Helical" evidence="2">
    <location>
        <begin position="12"/>
        <end position="29"/>
    </location>
</feature>
<dbReference type="Proteomes" id="UP000643165">
    <property type="component" value="Unassembled WGS sequence"/>
</dbReference>
<name>A0ABQ4INI7_9ACTN</name>
<evidence type="ECO:0000313" key="3">
    <source>
        <dbReference type="EMBL" id="GIJ19468.1"/>
    </source>
</evidence>
<dbReference type="SUPFAM" id="SSF141571">
    <property type="entry name" value="Pentapeptide repeat-like"/>
    <property type="match status" value="1"/>
</dbReference>
<keyword evidence="4" id="KW-1185">Reference proteome</keyword>
<gene>
    <name evidence="3" type="ORF">Vlu01_00920</name>
</gene>
<protein>
    <submittedName>
        <fullName evidence="3">Oxidoreductase</fullName>
    </submittedName>
</protein>
<dbReference type="PANTHER" id="PTHR14136:SF17">
    <property type="entry name" value="BTB_POZ DOMAIN-CONTAINING PROTEIN KCTD9"/>
    <property type="match status" value="1"/>
</dbReference>
<dbReference type="InterPro" id="IPR051082">
    <property type="entry name" value="Pentapeptide-BTB/POZ_domain"/>
</dbReference>
<reference evidence="3 4" key="1">
    <citation type="submission" date="2021-01" db="EMBL/GenBank/DDBJ databases">
        <title>Whole genome shotgun sequence of Verrucosispora lutea NBRC 106530.</title>
        <authorList>
            <person name="Komaki H."/>
            <person name="Tamura T."/>
        </authorList>
    </citation>
    <scope>NUCLEOTIDE SEQUENCE [LARGE SCALE GENOMIC DNA]</scope>
    <source>
        <strain evidence="3 4">NBRC 106530</strain>
    </source>
</reference>
<dbReference type="InterPro" id="IPR001646">
    <property type="entry name" value="5peptide_repeat"/>
</dbReference>
<proteinExistence type="predicted"/>
<comment type="caution">
    <text evidence="3">The sequence shown here is derived from an EMBL/GenBank/DDBJ whole genome shotgun (WGS) entry which is preliminary data.</text>
</comment>
<feature type="compositionally biased region" description="Basic and acidic residues" evidence="1">
    <location>
        <begin position="117"/>
        <end position="128"/>
    </location>
</feature>
<keyword evidence="2" id="KW-0812">Transmembrane</keyword>